<dbReference type="InterPro" id="IPR017853">
    <property type="entry name" value="GH"/>
</dbReference>
<proteinExistence type="inferred from homology"/>
<dbReference type="InterPro" id="IPR038901">
    <property type="entry name" value="HEXDC-like"/>
</dbReference>
<protein>
    <submittedName>
        <fullName evidence="5">Beta-N-acetylhexosaminidase</fullName>
    </submittedName>
</protein>
<name>A0A443Z248_9SPHI</name>
<dbReference type="Pfam" id="PF00728">
    <property type="entry name" value="Glyco_hydro_20"/>
    <property type="match status" value="1"/>
</dbReference>
<organism evidence="5 6">
    <name type="scientific">Pedobacter chitinilyticus</name>
    <dbReference type="NCBI Taxonomy" id="2233776"/>
    <lineage>
        <taxon>Bacteria</taxon>
        <taxon>Pseudomonadati</taxon>
        <taxon>Bacteroidota</taxon>
        <taxon>Sphingobacteriia</taxon>
        <taxon>Sphingobacteriales</taxon>
        <taxon>Sphingobacteriaceae</taxon>
        <taxon>Pedobacter</taxon>
    </lineage>
</organism>
<dbReference type="OrthoDB" id="9763537at2"/>
<feature type="chain" id="PRO_5019541968" evidence="3">
    <location>
        <begin position="23"/>
        <end position="515"/>
    </location>
</feature>
<evidence type="ECO:0000313" key="5">
    <source>
        <dbReference type="EMBL" id="RWU10592.1"/>
    </source>
</evidence>
<dbReference type="PANTHER" id="PTHR21040:SF8">
    <property type="entry name" value="BCDNA.GH04120"/>
    <property type="match status" value="1"/>
</dbReference>
<evidence type="ECO:0000256" key="1">
    <source>
        <dbReference type="ARBA" id="ARBA00006285"/>
    </source>
</evidence>
<dbReference type="Gene3D" id="3.20.20.80">
    <property type="entry name" value="Glycosidases"/>
    <property type="match status" value="1"/>
</dbReference>
<evidence type="ECO:0000256" key="3">
    <source>
        <dbReference type="SAM" id="SignalP"/>
    </source>
</evidence>
<sequence length="515" mass="59982">MKKGYILSIIFVLFASLVLAQASPKNNDFSVKGFHLDLRIQVMKMPALKQFAKKLSDNGVNTLVMEWEATYPFKNHPMIANRFAYTREEVVDFVNYCKSINIDVIPLQQSFGHVEYILRNYRYKNQREDQKDYSQVDPLQEDLNRALFKDLYTDLISTHSSKYIHIGGDETYLLGHSEKSKKKAQELGKGRLYGDYIKLLCDLVVSLGKTPVLWADIAIKYPDALKYLPKQTIFIDWNYGWDTNMFGDHSKLLESGFEIWGSPSIRSHPDNYFLTQWEKHFKNIKDFIPTARNFGYKGMVITSWSTSGLYSPVFETTRDIVDLYAIRRVYPITGFNILIDAYFEALKTKEPLNTVQFVRNYTLKNYGFDEAQSKTFWKALTTAPYEVTQGVVSNKNVSINQLLDSAKLAAKQFEQLKPLKNQEEFEHYRLMADIRVQYLTYMALEIEVNSVDFKESRIPEIIKQLKQIDTAKLDKRFIALNKNTLYEAEIEQENQLRNAKIKLLIQRLSRSKTND</sequence>
<dbReference type="PANTHER" id="PTHR21040">
    <property type="entry name" value="BCDNA.GH04120"/>
    <property type="match status" value="1"/>
</dbReference>
<accession>A0A443Z248</accession>
<dbReference type="AlphaFoldDB" id="A0A443Z248"/>
<comment type="similarity">
    <text evidence="1">Belongs to the glycosyl hydrolase 20 family.</text>
</comment>
<dbReference type="EMBL" id="SAYW01000001">
    <property type="protein sequence ID" value="RWU10592.1"/>
    <property type="molecule type" value="Genomic_DNA"/>
</dbReference>
<keyword evidence="2" id="KW-0378">Hydrolase</keyword>
<feature type="signal peptide" evidence="3">
    <location>
        <begin position="1"/>
        <end position="22"/>
    </location>
</feature>
<reference evidence="5 6" key="1">
    <citation type="submission" date="2018-06" db="EMBL/GenBank/DDBJ databases">
        <title>Pedobacter endophyticus sp. nov., an endophytic bacterium isolated from a leaf of Triticum aestivum.</title>
        <authorList>
            <person name="Zhang L."/>
        </authorList>
    </citation>
    <scope>NUCLEOTIDE SEQUENCE [LARGE SCALE GENOMIC DNA]</scope>
    <source>
        <strain evidence="5 6">CM134L-2</strain>
    </source>
</reference>
<keyword evidence="3" id="KW-0732">Signal</keyword>
<evidence type="ECO:0000313" key="6">
    <source>
        <dbReference type="Proteomes" id="UP000284120"/>
    </source>
</evidence>
<dbReference type="Proteomes" id="UP000284120">
    <property type="component" value="Unassembled WGS sequence"/>
</dbReference>
<evidence type="ECO:0000256" key="2">
    <source>
        <dbReference type="ARBA" id="ARBA00022801"/>
    </source>
</evidence>
<dbReference type="GO" id="GO:0004563">
    <property type="term" value="F:beta-N-acetylhexosaminidase activity"/>
    <property type="evidence" value="ECO:0007669"/>
    <property type="project" value="UniProtKB-ARBA"/>
</dbReference>
<dbReference type="SUPFAM" id="SSF51445">
    <property type="entry name" value="(Trans)glycosidases"/>
    <property type="match status" value="1"/>
</dbReference>
<dbReference type="GO" id="GO:0005975">
    <property type="term" value="P:carbohydrate metabolic process"/>
    <property type="evidence" value="ECO:0007669"/>
    <property type="project" value="InterPro"/>
</dbReference>
<keyword evidence="6" id="KW-1185">Reference proteome</keyword>
<comment type="caution">
    <text evidence="5">The sequence shown here is derived from an EMBL/GenBank/DDBJ whole genome shotgun (WGS) entry which is preliminary data.</text>
</comment>
<feature type="domain" description="Glycoside hydrolase family 20 catalytic" evidence="4">
    <location>
        <begin position="39"/>
        <end position="287"/>
    </location>
</feature>
<evidence type="ECO:0000259" key="4">
    <source>
        <dbReference type="Pfam" id="PF00728"/>
    </source>
</evidence>
<dbReference type="InterPro" id="IPR015883">
    <property type="entry name" value="Glyco_hydro_20_cat"/>
</dbReference>
<gene>
    <name evidence="5" type="ORF">DPV69_04430</name>
</gene>